<dbReference type="Proteomes" id="UP000887580">
    <property type="component" value="Unplaced"/>
</dbReference>
<accession>A0AC35G310</accession>
<sequence length="104" mass="11602">MADQRLHQFNTGVQLIYESCESSYCDKFVVLLPPCSVLDQLHKSFSMFKSASIITFVLFSPEQREIIMSMMQDSEKPSDTSLSLCSLNAVPSPATESQPDSPFS</sequence>
<proteinExistence type="predicted"/>
<evidence type="ECO:0000313" key="2">
    <source>
        <dbReference type="WBParaSite" id="PS1159_v2.g23012.t1"/>
    </source>
</evidence>
<organism evidence="1 2">
    <name type="scientific">Panagrolaimus sp. PS1159</name>
    <dbReference type="NCBI Taxonomy" id="55785"/>
    <lineage>
        <taxon>Eukaryota</taxon>
        <taxon>Metazoa</taxon>
        <taxon>Ecdysozoa</taxon>
        <taxon>Nematoda</taxon>
        <taxon>Chromadorea</taxon>
        <taxon>Rhabditida</taxon>
        <taxon>Tylenchina</taxon>
        <taxon>Panagrolaimomorpha</taxon>
        <taxon>Panagrolaimoidea</taxon>
        <taxon>Panagrolaimidae</taxon>
        <taxon>Panagrolaimus</taxon>
    </lineage>
</organism>
<name>A0AC35G310_9BILA</name>
<dbReference type="WBParaSite" id="PS1159_v2.g23012.t1">
    <property type="protein sequence ID" value="PS1159_v2.g23012.t1"/>
    <property type="gene ID" value="PS1159_v2.g23012"/>
</dbReference>
<reference evidence="2" key="1">
    <citation type="submission" date="2022-11" db="UniProtKB">
        <authorList>
            <consortium name="WormBaseParasite"/>
        </authorList>
    </citation>
    <scope>IDENTIFICATION</scope>
</reference>
<evidence type="ECO:0000313" key="1">
    <source>
        <dbReference type="Proteomes" id="UP000887580"/>
    </source>
</evidence>
<protein>
    <submittedName>
        <fullName evidence="2">Uncharacterized protein</fullName>
    </submittedName>
</protein>